<feature type="domain" description="AB hydrolase-1" evidence="1">
    <location>
        <begin position="7"/>
        <end position="253"/>
    </location>
</feature>
<dbReference type="Pfam" id="PF00561">
    <property type="entry name" value="Abhydrolase_1"/>
    <property type="match status" value="1"/>
</dbReference>
<proteinExistence type="predicted"/>
<dbReference type="PANTHER" id="PTHR43433:SF5">
    <property type="entry name" value="AB HYDROLASE-1 DOMAIN-CONTAINING PROTEIN"/>
    <property type="match status" value="1"/>
</dbReference>
<accession>A0A7K1FGE3</accession>
<dbReference type="InterPro" id="IPR000073">
    <property type="entry name" value="AB_hydrolase_1"/>
</dbReference>
<keyword evidence="2" id="KW-0378">Hydrolase</keyword>
<sequence>MGPEDGPPMLLVMGLGSQMVAWPEKFCRMLVDQGRRVIRFDNRDIGRSTHLDGLPGSPLRVFAGAAPAYRISDMARDAIALVERLAPGGVDVVGISMGGMISQSVAALRPDLVRSLTSLCSTSGARGVGGATPRLVLRTLLQKQVRTEQERIEQAVGMQRALSGGGFPFDEELVRASAAWAYRRGYDPVGVSRQLCAVITAPDRTAALSRLRIPTLVVHGAADPLIDVSGGRATAAAIPGSRYVEVAGMGHELPEALWRQLTDDIGSVADSAAR</sequence>
<protein>
    <submittedName>
        <fullName evidence="2">Alpha/beta fold hydrolase</fullName>
    </submittedName>
</protein>
<evidence type="ECO:0000313" key="3">
    <source>
        <dbReference type="Proteomes" id="UP000460221"/>
    </source>
</evidence>
<dbReference type="SUPFAM" id="SSF53474">
    <property type="entry name" value="alpha/beta-Hydrolases"/>
    <property type="match status" value="1"/>
</dbReference>
<dbReference type="AlphaFoldDB" id="A0A7K1FGE3"/>
<dbReference type="Gene3D" id="3.40.50.1820">
    <property type="entry name" value="alpha/beta hydrolase"/>
    <property type="match status" value="1"/>
</dbReference>
<comment type="caution">
    <text evidence="2">The sequence shown here is derived from an EMBL/GenBank/DDBJ whole genome shotgun (WGS) entry which is preliminary data.</text>
</comment>
<dbReference type="InterPro" id="IPR050471">
    <property type="entry name" value="AB_hydrolase"/>
</dbReference>
<dbReference type="InterPro" id="IPR029058">
    <property type="entry name" value="AB_hydrolase_fold"/>
</dbReference>
<gene>
    <name evidence="2" type="ORF">GIS00_04325</name>
</gene>
<dbReference type="GO" id="GO:0004806">
    <property type="term" value="F:triacylglycerol lipase activity"/>
    <property type="evidence" value="ECO:0007669"/>
    <property type="project" value="TreeGrafter"/>
</dbReference>
<evidence type="ECO:0000313" key="2">
    <source>
        <dbReference type="EMBL" id="MTD13172.1"/>
    </source>
</evidence>
<dbReference type="Proteomes" id="UP000460221">
    <property type="component" value="Unassembled WGS sequence"/>
</dbReference>
<organism evidence="2 3">
    <name type="scientific">Nakamurella alba</name>
    <dbReference type="NCBI Taxonomy" id="2665158"/>
    <lineage>
        <taxon>Bacteria</taxon>
        <taxon>Bacillati</taxon>
        <taxon>Actinomycetota</taxon>
        <taxon>Actinomycetes</taxon>
        <taxon>Nakamurellales</taxon>
        <taxon>Nakamurellaceae</taxon>
        <taxon>Nakamurella</taxon>
    </lineage>
</organism>
<dbReference type="EMBL" id="WLYK01000001">
    <property type="protein sequence ID" value="MTD13172.1"/>
    <property type="molecule type" value="Genomic_DNA"/>
</dbReference>
<reference evidence="2 3" key="1">
    <citation type="submission" date="2019-11" db="EMBL/GenBank/DDBJ databases">
        <authorList>
            <person name="Jiang L.-Q."/>
        </authorList>
    </citation>
    <scope>NUCLEOTIDE SEQUENCE [LARGE SCALE GENOMIC DNA]</scope>
    <source>
        <strain evidence="2 3">YIM 132087</strain>
    </source>
</reference>
<evidence type="ECO:0000259" key="1">
    <source>
        <dbReference type="Pfam" id="PF00561"/>
    </source>
</evidence>
<dbReference type="GO" id="GO:0046503">
    <property type="term" value="P:glycerolipid catabolic process"/>
    <property type="evidence" value="ECO:0007669"/>
    <property type="project" value="TreeGrafter"/>
</dbReference>
<keyword evidence="3" id="KW-1185">Reference proteome</keyword>
<name>A0A7K1FGE3_9ACTN</name>
<dbReference type="PANTHER" id="PTHR43433">
    <property type="entry name" value="HYDROLASE, ALPHA/BETA FOLD FAMILY PROTEIN"/>
    <property type="match status" value="1"/>
</dbReference>